<name>A0ABT4MHW3_9NOCA</name>
<protein>
    <recommendedName>
        <fullName evidence="7">Biotin synthase auxiliary protein</fullName>
    </recommendedName>
</protein>
<evidence type="ECO:0000256" key="4">
    <source>
        <dbReference type="ARBA" id="ARBA00023004"/>
    </source>
</evidence>
<evidence type="ECO:0000256" key="7">
    <source>
        <dbReference type="ARBA" id="ARBA00093796"/>
    </source>
</evidence>
<evidence type="ECO:0000256" key="6">
    <source>
        <dbReference type="ARBA" id="ARBA00093780"/>
    </source>
</evidence>
<evidence type="ECO:0000256" key="1">
    <source>
        <dbReference type="ARBA" id="ARBA00001915"/>
    </source>
</evidence>
<comment type="cofactor">
    <cofactor evidence="1">
        <name>iron-sulfur cluster</name>
        <dbReference type="ChEBI" id="CHEBI:30408"/>
    </cofactor>
</comment>
<evidence type="ECO:0000256" key="5">
    <source>
        <dbReference type="ARBA" id="ARBA00093761"/>
    </source>
</evidence>
<proteinExistence type="inferred from homology"/>
<comment type="function">
    <text evidence="5">Required for the activity of the biotin synthase BioB.</text>
</comment>
<dbReference type="RefSeq" id="WP_032379013.1">
    <property type="nucleotide sequence ID" value="NZ_JAPWIJ010000004.1"/>
</dbReference>
<accession>A0ABT4MHW3</accession>
<comment type="similarity">
    <text evidence="6">Belongs to the BsaP family.</text>
</comment>
<keyword evidence="10" id="KW-1185">Reference proteome</keyword>
<evidence type="ECO:0000256" key="2">
    <source>
        <dbReference type="ARBA" id="ARBA00022723"/>
    </source>
</evidence>
<organism evidence="9 10">
    <name type="scientific">Rhodococcus ruber</name>
    <dbReference type="NCBI Taxonomy" id="1830"/>
    <lineage>
        <taxon>Bacteria</taxon>
        <taxon>Bacillati</taxon>
        <taxon>Actinomycetota</taxon>
        <taxon>Actinomycetes</taxon>
        <taxon>Mycobacteriales</taxon>
        <taxon>Nocardiaceae</taxon>
        <taxon>Rhodococcus</taxon>
    </lineage>
</organism>
<dbReference type="EMBL" id="JAPWIJ010000004">
    <property type="protein sequence ID" value="MCZ4519316.1"/>
    <property type="molecule type" value="Genomic_DNA"/>
</dbReference>
<comment type="caution">
    <text evidence="9">The sequence shown here is derived from an EMBL/GenBank/DDBJ whole genome shotgun (WGS) entry which is preliminary data.</text>
</comment>
<dbReference type="InterPro" id="IPR058605">
    <property type="entry name" value="BsaP_C"/>
</dbReference>
<evidence type="ECO:0000256" key="3">
    <source>
        <dbReference type="ARBA" id="ARBA00022756"/>
    </source>
</evidence>
<feature type="domain" description="Biotin synthase auxiliary protein C-terminal" evidence="8">
    <location>
        <begin position="47"/>
        <end position="71"/>
    </location>
</feature>
<reference evidence="9" key="1">
    <citation type="submission" date="2022-12" db="EMBL/GenBank/DDBJ databases">
        <authorList>
            <person name="Krivoruchko A.V."/>
            <person name="Elkin A."/>
        </authorList>
    </citation>
    <scope>NUCLEOTIDE SEQUENCE</scope>
    <source>
        <strain evidence="9">IEGM 1391</strain>
    </source>
</reference>
<evidence type="ECO:0000259" key="8">
    <source>
        <dbReference type="Pfam" id="PF26519"/>
    </source>
</evidence>
<dbReference type="Proteomes" id="UP001081071">
    <property type="component" value="Unassembled WGS sequence"/>
</dbReference>
<sequence>MTSETRYDPYTGRPVDAGAEVGADSLSVAVRLGLEPPRFCAECGRRMVVQIVPDGWSSVCSRHGLIDSAATGRR</sequence>
<gene>
    <name evidence="9" type="ORF">O4220_12390</name>
</gene>
<evidence type="ECO:0000313" key="9">
    <source>
        <dbReference type="EMBL" id="MCZ4519316.1"/>
    </source>
</evidence>
<evidence type="ECO:0000313" key="10">
    <source>
        <dbReference type="Proteomes" id="UP001081071"/>
    </source>
</evidence>
<keyword evidence="3" id="KW-0093">Biotin biosynthesis</keyword>
<keyword evidence="4" id="KW-0408">Iron</keyword>
<keyword evidence="2" id="KW-0479">Metal-binding</keyword>
<dbReference type="Pfam" id="PF26519">
    <property type="entry name" value="BsaP"/>
    <property type="match status" value="1"/>
</dbReference>